<accession>A0ABR0X1U3</accession>
<evidence type="ECO:0000313" key="5">
    <source>
        <dbReference type="EMBL" id="KAK6153243.1"/>
    </source>
</evidence>
<protein>
    <recommendedName>
        <fullName evidence="2">Protein TIFY</fullName>
    </recommendedName>
    <alternativeName>
        <fullName evidence="2">Jasmonate ZIM domain-containing protein</fullName>
    </alternativeName>
</protein>
<dbReference type="InterPro" id="IPR040390">
    <property type="entry name" value="TIFY/JAZ"/>
</dbReference>
<reference evidence="5 6" key="1">
    <citation type="journal article" date="2021" name="Comput. Struct. Biotechnol. J.">
        <title>De novo genome assembly of the potent medicinal plant Rehmannia glutinosa using nanopore technology.</title>
        <authorList>
            <person name="Ma L."/>
            <person name="Dong C."/>
            <person name="Song C."/>
            <person name="Wang X."/>
            <person name="Zheng X."/>
            <person name="Niu Y."/>
            <person name="Chen S."/>
            <person name="Feng W."/>
        </authorList>
    </citation>
    <scope>NUCLEOTIDE SEQUENCE [LARGE SCALE GENOMIC DNA]</scope>
    <source>
        <strain evidence="5">DH-2019</strain>
    </source>
</reference>
<dbReference type="PROSITE" id="PS51320">
    <property type="entry name" value="TIFY"/>
    <property type="match status" value="1"/>
</dbReference>
<dbReference type="PANTHER" id="PTHR33077">
    <property type="entry name" value="PROTEIN TIFY 4A-RELATED-RELATED"/>
    <property type="match status" value="1"/>
</dbReference>
<keyword evidence="6" id="KW-1185">Reference proteome</keyword>
<keyword evidence="2" id="KW-1184">Jasmonic acid signaling pathway</keyword>
<gene>
    <name evidence="5" type="ORF">DH2020_012882</name>
</gene>
<comment type="caution">
    <text evidence="5">The sequence shown here is derived from an EMBL/GenBank/DDBJ whole genome shotgun (WGS) entry which is preliminary data.</text>
</comment>
<dbReference type="PANTHER" id="PTHR33077:SF90">
    <property type="entry name" value="PROTEIN TIFY 7"/>
    <property type="match status" value="1"/>
</dbReference>
<evidence type="ECO:0000256" key="3">
    <source>
        <dbReference type="SAM" id="MobiDB-lite"/>
    </source>
</evidence>
<dbReference type="EMBL" id="JABTTQ020000006">
    <property type="protein sequence ID" value="KAK6153243.1"/>
    <property type="molecule type" value="Genomic_DNA"/>
</dbReference>
<dbReference type="SMART" id="SM00979">
    <property type="entry name" value="TIFY"/>
    <property type="match status" value="1"/>
</dbReference>
<proteinExistence type="inferred from homology"/>
<keyword evidence="2" id="KW-0539">Nucleus</keyword>
<comment type="subcellular location">
    <subcellularLocation>
        <location evidence="2">Nucleus</location>
    </subcellularLocation>
</comment>
<comment type="function">
    <text evidence="2">Repressor of jasmonate responses.</text>
</comment>
<evidence type="ECO:0000256" key="2">
    <source>
        <dbReference type="RuleBase" id="RU369065"/>
    </source>
</evidence>
<organism evidence="5 6">
    <name type="scientific">Rehmannia glutinosa</name>
    <name type="common">Chinese foxglove</name>
    <dbReference type="NCBI Taxonomy" id="99300"/>
    <lineage>
        <taxon>Eukaryota</taxon>
        <taxon>Viridiplantae</taxon>
        <taxon>Streptophyta</taxon>
        <taxon>Embryophyta</taxon>
        <taxon>Tracheophyta</taxon>
        <taxon>Spermatophyta</taxon>
        <taxon>Magnoliopsida</taxon>
        <taxon>eudicotyledons</taxon>
        <taxon>Gunneridae</taxon>
        <taxon>Pentapetalae</taxon>
        <taxon>asterids</taxon>
        <taxon>lamiids</taxon>
        <taxon>Lamiales</taxon>
        <taxon>Orobanchaceae</taxon>
        <taxon>Rehmannieae</taxon>
        <taxon>Rehmannia</taxon>
    </lineage>
</organism>
<comment type="domain">
    <text evidence="2">The jas domain is required for interaction with COI1.</text>
</comment>
<evidence type="ECO:0000256" key="1">
    <source>
        <dbReference type="ARBA" id="ARBA00008614"/>
    </source>
</evidence>
<sequence length="374" mass="39073">MERDFMGLAVKQETPEEAIDAAPLRSSAMHWSFPNKACAHPQLLSFRGAQEEKLKTGFDSLASTGLVTITTSESFDSDHKSYSAAVQKNVVPEKQGGVRYTVTTYPRKHLDHHHVPTQTNLTISPAMGAAVHQSFVAAGGQNLIASITPHPLAAVPMPNPVSPMPSCTPVVGTTDLRNASKISGAPTQLTIFYNGAVCVYDNISPEKAQAIMLLAGNCPLTSSATVPSAPVQASVPRSSVLDGFVISQPYGTTVHHSGPTAITSISVSHSAGWSGSINATSASNQGGVLVTSNKVEPLKVVNSLGSVSASYLPSGTVPQFRRKSLARFLEKRKERVINASPFANKQSPDGSTPGAGSTNLSPNSSGSCTVSAVN</sequence>
<dbReference type="InterPro" id="IPR018467">
    <property type="entry name" value="CCT_CS"/>
</dbReference>
<dbReference type="Pfam" id="PF06200">
    <property type="entry name" value="tify"/>
    <property type="match status" value="1"/>
</dbReference>
<dbReference type="InterPro" id="IPR010399">
    <property type="entry name" value="Tify_dom"/>
</dbReference>
<name>A0ABR0X1U3_REHGL</name>
<dbReference type="Proteomes" id="UP001318860">
    <property type="component" value="Unassembled WGS sequence"/>
</dbReference>
<comment type="similarity">
    <text evidence="1 2">Belongs to the TIFY/JAZ family.</text>
</comment>
<dbReference type="Pfam" id="PF09425">
    <property type="entry name" value="Jas_motif"/>
    <property type="match status" value="1"/>
</dbReference>
<feature type="region of interest" description="Disordered" evidence="3">
    <location>
        <begin position="337"/>
        <end position="374"/>
    </location>
</feature>
<evidence type="ECO:0000259" key="4">
    <source>
        <dbReference type="PROSITE" id="PS51320"/>
    </source>
</evidence>
<feature type="compositionally biased region" description="Polar residues" evidence="3">
    <location>
        <begin position="341"/>
        <end position="374"/>
    </location>
</feature>
<evidence type="ECO:0000313" key="6">
    <source>
        <dbReference type="Proteomes" id="UP001318860"/>
    </source>
</evidence>
<feature type="domain" description="Tify" evidence="4">
    <location>
        <begin position="182"/>
        <end position="217"/>
    </location>
</feature>